<gene>
    <name evidence="8" type="ORF">FXF36_03850</name>
</gene>
<feature type="transmembrane region" description="Helical" evidence="7">
    <location>
        <begin position="351"/>
        <end position="369"/>
    </location>
</feature>
<evidence type="ECO:0000313" key="9">
    <source>
        <dbReference type="Proteomes" id="UP000327030"/>
    </source>
</evidence>
<keyword evidence="3 7" id="KW-0812">Transmembrane</keyword>
<feature type="transmembrane region" description="Helical" evidence="7">
    <location>
        <begin position="416"/>
        <end position="435"/>
    </location>
</feature>
<evidence type="ECO:0000256" key="4">
    <source>
        <dbReference type="ARBA" id="ARBA00022989"/>
    </source>
</evidence>
<accession>A0A5P6VN24</accession>
<reference evidence="9" key="1">
    <citation type="submission" date="2019-08" db="EMBL/GenBank/DDBJ databases">
        <title>Complete Genome Sequence of the Polysaccharide-Degrading Rumen Bacterium Pseudobutyrivibrio xylanivorans MA3014.</title>
        <authorList>
            <person name="Palevich N."/>
            <person name="Maclean P.H."/>
            <person name="Kelly W.J."/>
            <person name="Leahy S.C."/>
            <person name="Rakonjac J."/>
            <person name="Attwood G.T."/>
        </authorList>
    </citation>
    <scope>NUCLEOTIDE SEQUENCE [LARGE SCALE GENOMIC DNA]</scope>
    <source>
        <strain evidence="9">MA3014</strain>
    </source>
</reference>
<dbReference type="SUPFAM" id="SSF103473">
    <property type="entry name" value="MFS general substrate transporter"/>
    <property type="match status" value="1"/>
</dbReference>
<evidence type="ECO:0000256" key="2">
    <source>
        <dbReference type="ARBA" id="ARBA00022475"/>
    </source>
</evidence>
<evidence type="ECO:0000313" key="8">
    <source>
        <dbReference type="EMBL" id="QFJ54063.1"/>
    </source>
</evidence>
<feature type="transmembrane region" description="Helical" evidence="7">
    <location>
        <begin position="114"/>
        <end position="133"/>
    </location>
</feature>
<evidence type="ECO:0000256" key="1">
    <source>
        <dbReference type="ARBA" id="ARBA00004651"/>
    </source>
</evidence>
<feature type="transmembrane region" description="Helical" evidence="7">
    <location>
        <begin position="262"/>
        <end position="284"/>
    </location>
</feature>
<evidence type="ECO:0000256" key="3">
    <source>
        <dbReference type="ARBA" id="ARBA00022692"/>
    </source>
</evidence>
<dbReference type="PANTHER" id="PTHR23513:SF11">
    <property type="entry name" value="STAPHYLOFERRIN A TRANSPORTER"/>
    <property type="match status" value="1"/>
</dbReference>
<keyword evidence="4 7" id="KW-1133">Transmembrane helix</keyword>
<comment type="subcellular location">
    <subcellularLocation>
        <location evidence="1">Cell membrane</location>
        <topology evidence="1">Multi-pass membrane protein</topology>
    </subcellularLocation>
</comment>
<dbReference type="InterPro" id="IPR036259">
    <property type="entry name" value="MFS_trans_sf"/>
</dbReference>
<name>A0A5P6VN24_PSEXY</name>
<feature type="transmembrane region" description="Helical" evidence="7">
    <location>
        <begin position="204"/>
        <end position="221"/>
    </location>
</feature>
<dbReference type="Gene3D" id="1.20.1250.20">
    <property type="entry name" value="MFS general substrate transporter like domains"/>
    <property type="match status" value="1"/>
</dbReference>
<keyword evidence="5 7" id="KW-0472">Membrane</keyword>
<dbReference type="AlphaFoldDB" id="A0A5P6VN24"/>
<feature type="transmembrane region" description="Helical" evidence="7">
    <location>
        <begin position="389"/>
        <end position="410"/>
    </location>
</feature>
<sequence length="448" mass="49486">MGGHMTDIMMTTSDQTTQEKSKDQTDTTHPPNPAGSTNKLWTRDFTIITIGSVISMLGNSLVGFAMSLMVLDYTNSSMLYAIYMVLYTLPQLITPIISGAILDRFSRKKMIYTLDFISAGIYLIMAITLLNGIFNFPMFAMIVLLLGVIQSTYYIAYDSFYPLLITEGNYQKAYSISSMLETMTVVMVPVSTFVYNLVGIGPLMIINAVSFAIAALFEMQIEHEEEYISKREAEDTKAEGKLNQMLLDIKEGIKYMASEPGLLAVVAYFGLNMFACGAMDVLCLPYYKQNFHNGEYIYALVFGMSFIGRAVGGGIHYKFKIPTKLKFIFALTIYIIIAIGEGTYMFLPIGLAAVVCFITGISGVTSYTIRISSTQGYVPDEKKGRYNGAFQLITTVGLLIGQMSAGLISQRIDERFIVLGGNMIALIAAITIIGGNRKEVAKIYNTDN</sequence>
<protein>
    <submittedName>
        <fullName evidence="8">MFS transporter</fullName>
    </submittedName>
</protein>
<organism evidence="8 9">
    <name type="scientific">Pseudobutyrivibrio xylanivorans</name>
    <dbReference type="NCBI Taxonomy" id="185007"/>
    <lineage>
        <taxon>Bacteria</taxon>
        <taxon>Bacillati</taxon>
        <taxon>Bacillota</taxon>
        <taxon>Clostridia</taxon>
        <taxon>Lachnospirales</taxon>
        <taxon>Lachnospiraceae</taxon>
        <taxon>Pseudobutyrivibrio</taxon>
    </lineage>
</organism>
<dbReference type="CDD" id="cd06173">
    <property type="entry name" value="MFS_MefA_like"/>
    <property type="match status" value="1"/>
</dbReference>
<dbReference type="InterPro" id="IPR011701">
    <property type="entry name" value="MFS"/>
</dbReference>
<dbReference type="GO" id="GO:0005886">
    <property type="term" value="C:plasma membrane"/>
    <property type="evidence" value="ECO:0007669"/>
    <property type="project" value="UniProtKB-SubCell"/>
</dbReference>
<feature type="region of interest" description="Disordered" evidence="6">
    <location>
        <begin position="1"/>
        <end position="38"/>
    </location>
</feature>
<feature type="transmembrane region" description="Helical" evidence="7">
    <location>
        <begin position="296"/>
        <end position="315"/>
    </location>
</feature>
<dbReference type="PANTHER" id="PTHR23513">
    <property type="entry name" value="INTEGRAL MEMBRANE EFFLUX PROTEIN-RELATED"/>
    <property type="match status" value="1"/>
</dbReference>
<feature type="transmembrane region" description="Helical" evidence="7">
    <location>
        <begin position="45"/>
        <end position="68"/>
    </location>
</feature>
<feature type="transmembrane region" description="Helical" evidence="7">
    <location>
        <begin position="327"/>
        <end position="345"/>
    </location>
</feature>
<evidence type="ECO:0000256" key="7">
    <source>
        <dbReference type="SAM" id="Phobius"/>
    </source>
</evidence>
<dbReference type="GO" id="GO:0022857">
    <property type="term" value="F:transmembrane transporter activity"/>
    <property type="evidence" value="ECO:0007669"/>
    <property type="project" value="InterPro"/>
</dbReference>
<dbReference type="OrthoDB" id="9763297at2"/>
<evidence type="ECO:0000256" key="6">
    <source>
        <dbReference type="SAM" id="MobiDB-lite"/>
    </source>
</evidence>
<feature type="transmembrane region" description="Helical" evidence="7">
    <location>
        <begin position="139"/>
        <end position="157"/>
    </location>
</feature>
<dbReference type="Pfam" id="PF07690">
    <property type="entry name" value="MFS_1"/>
    <property type="match status" value="1"/>
</dbReference>
<feature type="compositionally biased region" description="Basic and acidic residues" evidence="6">
    <location>
        <begin position="17"/>
        <end position="26"/>
    </location>
</feature>
<keyword evidence="2" id="KW-1003">Cell membrane</keyword>
<evidence type="ECO:0000256" key="5">
    <source>
        <dbReference type="ARBA" id="ARBA00023136"/>
    </source>
</evidence>
<dbReference type="Proteomes" id="UP000327030">
    <property type="component" value="Chromosome 1"/>
</dbReference>
<feature type="transmembrane region" description="Helical" evidence="7">
    <location>
        <begin position="80"/>
        <end position="102"/>
    </location>
</feature>
<proteinExistence type="predicted"/>
<dbReference type="KEGG" id="pxv:FXF36_03850"/>
<dbReference type="EMBL" id="CP043028">
    <property type="protein sequence ID" value="QFJ54063.1"/>
    <property type="molecule type" value="Genomic_DNA"/>
</dbReference>